<proteinExistence type="predicted"/>
<dbReference type="InterPro" id="IPR008492">
    <property type="entry name" value="Rv2714-like"/>
</dbReference>
<dbReference type="SUPFAM" id="SSF159659">
    <property type="entry name" value="Cgl1923-like"/>
    <property type="match status" value="1"/>
</dbReference>
<accession>A0A4Q7NNK1</accession>
<organism evidence="1 2">
    <name type="scientific">Motilibacter rhizosphaerae</name>
    <dbReference type="NCBI Taxonomy" id="598652"/>
    <lineage>
        <taxon>Bacteria</taxon>
        <taxon>Bacillati</taxon>
        <taxon>Actinomycetota</taxon>
        <taxon>Actinomycetes</taxon>
        <taxon>Motilibacterales</taxon>
        <taxon>Motilibacteraceae</taxon>
        <taxon>Motilibacter</taxon>
    </lineage>
</organism>
<sequence>MQTGSGRERRRHDARGLVDVLPGERPAAPVLLLALDGFVDAGSAVRLLRDAALADGGGRVLAEFDVDQLVDYRYRRPLLTFERDRWTALALPRLDLLVVADEAGQEFLLLTGPEPDVQWQRFVSAVELVVRELGVRLVVGLDAVPLAVPHTRQLGVTVHSSEESVRAGQAPWFEQALVPGSAAHVLEYLLAERGIPTAGLAVHVPQYLAQADYPAASLRLAEVLEHVTGLRLPTGPLAEAAALVADRVAAEAGASAEIQEMIAGLEQQYDRFVLARATDGSLPSGDELGAEVERYLAEQARKDE</sequence>
<dbReference type="Pfam" id="PF09754">
    <property type="entry name" value="PAC2"/>
    <property type="match status" value="1"/>
</dbReference>
<keyword evidence="1" id="KW-0436">Ligase</keyword>
<dbReference type="InterPro" id="IPR038389">
    <property type="entry name" value="PSMG2_sf"/>
</dbReference>
<dbReference type="EMBL" id="SGXD01000003">
    <property type="protein sequence ID" value="RZS86811.1"/>
    <property type="molecule type" value="Genomic_DNA"/>
</dbReference>
<evidence type="ECO:0000313" key="1">
    <source>
        <dbReference type="EMBL" id="RZS86811.1"/>
    </source>
</evidence>
<dbReference type="RefSeq" id="WP_231116285.1">
    <property type="nucleotide sequence ID" value="NZ_SGXD01000003.1"/>
</dbReference>
<dbReference type="Gene3D" id="1.10.287.100">
    <property type="match status" value="1"/>
</dbReference>
<dbReference type="Proteomes" id="UP000293638">
    <property type="component" value="Unassembled WGS sequence"/>
</dbReference>
<reference evidence="1 2" key="1">
    <citation type="submission" date="2019-02" db="EMBL/GenBank/DDBJ databases">
        <title>Genomic Encyclopedia of Type Strains, Phase IV (KMG-IV): sequencing the most valuable type-strain genomes for metagenomic binning, comparative biology and taxonomic classification.</title>
        <authorList>
            <person name="Goeker M."/>
        </authorList>
    </citation>
    <scope>NUCLEOTIDE SEQUENCE [LARGE SCALE GENOMIC DNA]</scope>
    <source>
        <strain evidence="1 2">DSM 45622</strain>
    </source>
</reference>
<name>A0A4Q7NNK1_9ACTN</name>
<keyword evidence="2" id="KW-1185">Reference proteome</keyword>
<comment type="caution">
    <text evidence="1">The sequence shown here is derived from an EMBL/GenBank/DDBJ whole genome shotgun (WGS) entry which is preliminary data.</text>
</comment>
<evidence type="ECO:0000313" key="2">
    <source>
        <dbReference type="Proteomes" id="UP000293638"/>
    </source>
</evidence>
<dbReference type="AlphaFoldDB" id="A0A4Q7NNK1"/>
<dbReference type="GO" id="GO:0016874">
    <property type="term" value="F:ligase activity"/>
    <property type="evidence" value="ECO:0007669"/>
    <property type="project" value="UniProtKB-KW"/>
</dbReference>
<dbReference type="PIRSF" id="PIRSF028754">
    <property type="entry name" value="UCP028754"/>
    <property type="match status" value="1"/>
</dbReference>
<dbReference type="Gene3D" id="3.40.50.10900">
    <property type="entry name" value="PAC-like subunit"/>
    <property type="match status" value="1"/>
</dbReference>
<protein>
    <submittedName>
        <fullName evidence="1">Putative ATP-grasp superfamily ATP-dependent carboligase</fullName>
    </submittedName>
</protein>
<gene>
    <name evidence="1" type="ORF">EV189_2227</name>
</gene>
<dbReference type="InterPro" id="IPR019151">
    <property type="entry name" value="Proteasome_assmbl_chaperone_2"/>
</dbReference>